<dbReference type="SUPFAM" id="SSF53955">
    <property type="entry name" value="Lysozyme-like"/>
    <property type="match status" value="1"/>
</dbReference>
<evidence type="ECO:0000313" key="3">
    <source>
        <dbReference type="EMBL" id="AIA85773.1"/>
    </source>
</evidence>
<dbReference type="GO" id="GO:0009253">
    <property type="term" value="P:peptidoglycan catabolic process"/>
    <property type="evidence" value="ECO:0007669"/>
    <property type="project" value="TreeGrafter"/>
</dbReference>
<dbReference type="GO" id="GO:0008933">
    <property type="term" value="F:peptidoglycan lytic transglycosylase activity"/>
    <property type="evidence" value="ECO:0007669"/>
    <property type="project" value="TreeGrafter"/>
</dbReference>
<dbReference type="InterPro" id="IPR023346">
    <property type="entry name" value="Lysozyme-like_dom_sf"/>
</dbReference>
<protein>
    <submittedName>
        <fullName evidence="3">CAZy families GH103 protein</fullName>
    </submittedName>
</protein>
<name>A0A060BNA0_9BRAD</name>
<dbReference type="Pfam" id="PF01471">
    <property type="entry name" value="PG_binding_1"/>
    <property type="match status" value="1"/>
</dbReference>
<accession>A0A060BNA0</accession>
<dbReference type="SUPFAM" id="SSF47090">
    <property type="entry name" value="PGBD-like"/>
    <property type="match status" value="1"/>
</dbReference>
<feature type="domain" description="Transglycosylase SLT" evidence="2">
    <location>
        <begin position="2"/>
        <end position="26"/>
    </location>
</feature>
<dbReference type="InterPro" id="IPR036366">
    <property type="entry name" value="PGBDSf"/>
</dbReference>
<reference evidence="3" key="1">
    <citation type="journal article" date="2013" name="Environ. Microbiol.">
        <title>Seasonally variable intestinal metagenomes of the red palm weevil (Rhynchophorus ferrugineus).</title>
        <authorList>
            <person name="Jia S."/>
            <person name="Zhang X."/>
            <person name="Zhang G."/>
            <person name="Yin A."/>
            <person name="Zhang S."/>
            <person name="Li F."/>
            <person name="Wang L."/>
            <person name="Zhao D."/>
            <person name="Yun Q."/>
            <person name="Tala"/>
            <person name="Wang J."/>
            <person name="Sun G."/>
            <person name="Baabdullah M."/>
            <person name="Yu X."/>
            <person name="Hu S."/>
            <person name="Al-Mssallem I.S."/>
            <person name="Yu J."/>
        </authorList>
    </citation>
    <scope>NUCLEOTIDE SEQUENCE</scope>
</reference>
<dbReference type="EMBL" id="KF118511">
    <property type="protein sequence ID" value="AIA85773.1"/>
    <property type="molecule type" value="Genomic_DNA"/>
</dbReference>
<dbReference type="InterPro" id="IPR043426">
    <property type="entry name" value="MltB-like"/>
</dbReference>
<dbReference type="PANTHER" id="PTHR30163:SF8">
    <property type="entry name" value="LYTIC MUREIN TRANSGLYCOSYLASE"/>
    <property type="match status" value="1"/>
</dbReference>
<dbReference type="Pfam" id="PF13406">
    <property type="entry name" value="SLT_2"/>
    <property type="match status" value="1"/>
</dbReference>
<proteinExistence type="predicted"/>
<dbReference type="PANTHER" id="PTHR30163">
    <property type="entry name" value="MEMBRANE-BOUND LYTIC MUREIN TRANSGLYCOSYLASE B"/>
    <property type="match status" value="1"/>
</dbReference>
<feature type="domain" description="Peptidoglycan binding-like" evidence="1">
    <location>
        <begin position="47"/>
        <end position="102"/>
    </location>
</feature>
<sequence>MLPNFRAIMRYNPAEAYALAIGHLSDRLRGGGGFVQNWPRYERVLTRAERLELQQLLERRGFDVGEPDGRLGAKTRAAIRDFQAGTGNIPDGFASASILEKLRAADQARASVPRR</sequence>
<dbReference type="AlphaFoldDB" id="A0A060BNA0"/>
<evidence type="ECO:0000259" key="2">
    <source>
        <dbReference type="Pfam" id="PF13406"/>
    </source>
</evidence>
<organism evidence="3">
    <name type="scientific">uncultured Afipia sp</name>
    <dbReference type="NCBI Taxonomy" id="218203"/>
    <lineage>
        <taxon>Bacteria</taxon>
        <taxon>Pseudomonadati</taxon>
        <taxon>Pseudomonadota</taxon>
        <taxon>Alphaproteobacteria</taxon>
        <taxon>Hyphomicrobiales</taxon>
        <taxon>Nitrobacteraceae</taxon>
        <taxon>Afipia</taxon>
        <taxon>environmental samples</taxon>
    </lineage>
</organism>
<evidence type="ECO:0000259" key="1">
    <source>
        <dbReference type="Pfam" id="PF01471"/>
    </source>
</evidence>
<dbReference type="InterPro" id="IPR002477">
    <property type="entry name" value="Peptidoglycan-bd-like"/>
</dbReference>
<dbReference type="InterPro" id="IPR031304">
    <property type="entry name" value="SLT_2"/>
</dbReference>
<dbReference type="Gene3D" id="1.10.101.10">
    <property type="entry name" value="PGBD-like superfamily/PGBD"/>
    <property type="match status" value="1"/>
</dbReference>
<dbReference type="InterPro" id="IPR036365">
    <property type="entry name" value="PGBD-like_sf"/>
</dbReference>
<dbReference type="Gene3D" id="1.10.530.10">
    <property type="match status" value="1"/>
</dbReference>